<feature type="non-terminal residue" evidence="1">
    <location>
        <position position="1"/>
    </location>
</feature>
<sequence length="48" mass="5621">RYQNWIDKQLSSAQLSSAHLAKALTQRLLREKTEEKDWSRTATTVIFT</sequence>
<keyword evidence="2" id="KW-1185">Reference proteome</keyword>
<gene>
    <name evidence="1" type="ORF">PanWU01x14_076950</name>
</gene>
<evidence type="ECO:0000313" key="1">
    <source>
        <dbReference type="EMBL" id="PON70985.1"/>
    </source>
</evidence>
<dbReference type="EMBL" id="JXTB01000047">
    <property type="protein sequence ID" value="PON70985.1"/>
    <property type="molecule type" value="Genomic_DNA"/>
</dbReference>
<evidence type="ECO:0000313" key="2">
    <source>
        <dbReference type="Proteomes" id="UP000237105"/>
    </source>
</evidence>
<dbReference type="AlphaFoldDB" id="A0A2P5DCH0"/>
<comment type="caution">
    <text evidence="1">The sequence shown here is derived from an EMBL/GenBank/DDBJ whole genome shotgun (WGS) entry which is preliminary data.</text>
</comment>
<dbReference type="Proteomes" id="UP000237105">
    <property type="component" value="Unassembled WGS sequence"/>
</dbReference>
<accession>A0A2P5DCH0</accession>
<protein>
    <submittedName>
        <fullName evidence="1">Uncharacterized protein</fullName>
    </submittedName>
</protein>
<organism evidence="1 2">
    <name type="scientific">Parasponia andersonii</name>
    <name type="common">Sponia andersonii</name>
    <dbReference type="NCBI Taxonomy" id="3476"/>
    <lineage>
        <taxon>Eukaryota</taxon>
        <taxon>Viridiplantae</taxon>
        <taxon>Streptophyta</taxon>
        <taxon>Embryophyta</taxon>
        <taxon>Tracheophyta</taxon>
        <taxon>Spermatophyta</taxon>
        <taxon>Magnoliopsida</taxon>
        <taxon>eudicotyledons</taxon>
        <taxon>Gunneridae</taxon>
        <taxon>Pentapetalae</taxon>
        <taxon>rosids</taxon>
        <taxon>fabids</taxon>
        <taxon>Rosales</taxon>
        <taxon>Cannabaceae</taxon>
        <taxon>Parasponia</taxon>
    </lineage>
</organism>
<proteinExistence type="predicted"/>
<name>A0A2P5DCH0_PARAD</name>
<reference evidence="2" key="1">
    <citation type="submission" date="2016-06" db="EMBL/GenBank/DDBJ databases">
        <title>Parallel loss of symbiosis genes in relatives of nitrogen-fixing non-legume Parasponia.</title>
        <authorList>
            <person name="Van Velzen R."/>
            <person name="Holmer R."/>
            <person name="Bu F."/>
            <person name="Rutten L."/>
            <person name="Van Zeijl A."/>
            <person name="Liu W."/>
            <person name="Santuari L."/>
            <person name="Cao Q."/>
            <person name="Sharma T."/>
            <person name="Shen D."/>
            <person name="Roswanjaya Y."/>
            <person name="Wardhani T."/>
            <person name="Kalhor M.S."/>
            <person name="Jansen J."/>
            <person name="Van den Hoogen J."/>
            <person name="Gungor B."/>
            <person name="Hartog M."/>
            <person name="Hontelez J."/>
            <person name="Verver J."/>
            <person name="Yang W.-C."/>
            <person name="Schijlen E."/>
            <person name="Repin R."/>
            <person name="Schilthuizen M."/>
            <person name="Schranz E."/>
            <person name="Heidstra R."/>
            <person name="Miyata K."/>
            <person name="Fedorova E."/>
            <person name="Kohlen W."/>
            <person name="Bisseling T."/>
            <person name="Smit S."/>
            <person name="Geurts R."/>
        </authorList>
    </citation>
    <scope>NUCLEOTIDE SEQUENCE [LARGE SCALE GENOMIC DNA]</scope>
    <source>
        <strain evidence="2">cv. WU1-14</strain>
    </source>
</reference>